<feature type="transmembrane region" description="Helical" evidence="4">
    <location>
        <begin position="220"/>
        <end position="240"/>
    </location>
</feature>
<organism evidence="6 7">
    <name type="scientific">Trinickia fusca</name>
    <dbReference type="NCBI Taxonomy" id="2419777"/>
    <lineage>
        <taxon>Bacteria</taxon>
        <taxon>Pseudomonadati</taxon>
        <taxon>Pseudomonadota</taxon>
        <taxon>Betaproteobacteria</taxon>
        <taxon>Burkholderiales</taxon>
        <taxon>Burkholderiaceae</taxon>
        <taxon>Trinickia</taxon>
    </lineage>
</organism>
<feature type="transmembrane region" description="Helical" evidence="4">
    <location>
        <begin position="342"/>
        <end position="361"/>
    </location>
</feature>
<evidence type="ECO:0000256" key="4">
    <source>
        <dbReference type="SAM" id="Phobius"/>
    </source>
</evidence>
<dbReference type="EMBL" id="RBZV01000002">
    <property type="protein sequence ID" value="RKP50470.1"/>
    <property type="molecule type" value="Genomic_DNA"/>
</dbReference>
<dbReference type="PANTHER" id="PTHR42910">
    <property type="entry name" value="TRANSPORTER SCO4007-RELATED"/>
    <property type="match status" value="1"/>
</dbReference>
<dbReference type="Pfam" id="PF07690">
    <property type="entry name" value="MFS_1"/>
    <property type="match status" value="1"/>
</dbReference>
<evidence type="ECO:0000256" key="1">
    <source>
        <dbReference type="ARBA" id="ARBA00022692"/>
    </source>
</evidence>
<evidence type="ECO:0000313" key="7">
    <source>
        <dbReference type="Proteomes" id="UP000280434"/>
    </source>
</evidence>
<feature type="domain" description="Major facilitator superfamily (MFS) profile" evidence="5">
    <location>
        <begin position="9"/>
        <end position="396"/>
    </location>
</feature>
<feature type="transmembrane region" description="Helical" evidence="4">
    <location>
        <begin position="166"/>
        <end position="187"/>
    </location>
</feature>
<dbReference type="Gene3D" id="1.20.1250.20">
    <property type="entry name" value="MFS general substrate transporter like domains"/>
    <property type="match status" value="1"/>
</dbReference>
<name>A0A494XIJ3_9BURK</name>
<evidence type="ECO:0000313" key="6">
    <source>
        <dbReference type="EMBL" id="RKP50470.1"/>
    </source>
</evidence>
<feature type="transmembrane region" description="Helical" evidence="4">
    <location>
        <begin position="9"/>
        <end position="30"/>
    </location>
</feature>
<keyword evidence="3 4" id="KW-0472">Membrane</keyword>
<comment type="caution">
    <text evidence="6">The sequence shown here is derived from an EMBL/GenBank/DDBJ whole genome shotgun (WGS) entry which is preliminary data.</text>
</comment>
<feature type="transmembrane region" description="Helical" evidence="4">
    <location>
        <begin position="252"/>
        <end position="267"/>
    </location>
</feature>
<gene>
    <name evidence="6" type="ORF">D7S89_05005</name>
</gene>
<accession>A0A494XIJ3</accession>
<dbReference type="AlphaFoldDB" id="A0A494XIJ3"/>
<dbReference type="CDD" id="cd17324">
    <property type="entry name" value="MFS_NepI_like"/>
    <property type="match status" value="1"/>
</dbReference>
<dbReference type="InterPro" id="IPR036259">
    <property type="entry name" value="MFS_trans_sf"/>
</dbReference>
<evidence type="ECO:0000256" key="3">
    <source>
        <dbReference type="ARBA" id="ARBA00023136"/>
    </source>
</evidence>
<feature type="transmembrane region" description="Helical" evidence="4">
    <location>
        <begin position="279"/>
        <end position="297"/>
    </location>
</feature>
<reference evidence="6 7" key="1">
    <citation type="submission" date="2018-10" db="EMBL/GenBank/DDBJ databases">
        <title>Paraburkholderia sp. 7MK8-2, isolated from soil.</title>
        <authorList>
            <person name="Gao Z.-H."/>
            <person name="Qiu L.-H."/>
        </authorList>
    </citation>
    <scope>NUCLEOTIDE SEQUENCE [LARGE SCALE GENOMIC DNA]</scope>
    <source>
        <strain evidence="6 7">7MK8-2</strain>
    </source>
</reference>
<protein>
    <submittedName>
        <fullName evidence="6">MFS transporter</fullName>
    </submittedName>
</protein>
<dbReference type="InterPro" id="IPR011701">
    <property type="entry name" value="MFS"/>
</dbReference>
<dbReference type="Proteomes" id="UP000280434">
    <property type="component" value="Unassembled WGS sequence"/>
</dbReference>
<keyword evidence="1 4" id="KW-0812">Transmembrane</keyword>
<dbReference type="SUPFAM" id="SSF103473">
    <property type="entry name" value="MFS general substrate transporter"/>
    <property type="match status" value="1"/>
</dbReference>
<dbReference type="OrthoDB" id="9815356at2"/>
<keyword evidence="7" id="KW-1185">Reference proteome</keyword>
<dbReference type="GO" id="GO:0022857">
    <property type="term" value="F:transmembrane transporter activity"/>
    <property type="evidence" value="ECO:0007669"/>
    <property type="project" value="InterPro"/>
</dbReference>
<feature type="transmembrane region" description="Helical" evidence="4">
    <location>
        <begin position="137"/>
        <end position="160"/>
    </location>
</feature>
<evidence type="ECO:0000259" key="5">
    <source>
        <dbReference type="PROSITE" id="PS50850"/>
    </source>
</evidence>
<feature type="transmembrane region" description="Helical" evidence="4">
    <location>
        <begin position="303"/>
        <end position="322"/>
    </location>
</feature>
<dbReference type="RefSeq" id="WP_121276266.1">
    <property type="nucleotide sequence ID" value="NZ_RBZV01000002.1"/>
</dbReference>
<keyword evidence="2 4" id="KW-1133">Transmembrane helix</keyword>
<sequence>MSSNSEKPVLSNATIRLFAFACGAVIANIYYSQPLLATIALSFGHPPAHLGFLVTLTQLGYACGLFLIVPLGDVVDRRKLIVRLLLASTLALFAVAASTNFPIFVLANLCVGLTTCAAQLLVPFAASLAPDEDRGRVVGTVMSGLLLGILLARTVSGAIAQLSHWRMVYCVAALSMLLLAGVLSRALPDDGRDVQLRYSALMASLWSLVRSHPVLRLRSLYGALVFACFSVLWTGLTMLLSQPPYGFSEGKIGLFGLAGAAGAWAANQAGRLADRGHGNLAAGLFAGTVLISFALIAGGSHSLIALLLGILLLDVGVQGLHISNQSAIYALAHHARSRITTVYLTSYFIGGALGSGAASIAYAASGWYGVCLVGAAFAGLLVALWLATFALQRPTAPEAS</sequence>
<feature type="transmembrane region" description="Helical" evidence="4">
    <location>
        <begin position="367"/>
        <end position="391"/>
    </location>
</feature>
<dbReference type="PANTHER" id="PTHR42910:SF1">
    <property type="entry name" value="MAJOR FACILITATOR SUPERFAMILY (MFS) PROFILE DOMAIN-CONTAINING PROTEIN"/>
    <property type="match status" value="1"/>
</dbReference>
<feature type="transmembrane region" description="Helical" evidence="4">
    <location>
        <begin position="50"/>
        <end position="68"/>
    </location>
</feature>
<dbReference type="PROSITE" id="PS50850">
    <property type="entry name" value="MFS"/>
    <property type="match status" value="1"/>
</dbReference>
<dbReference type="InterPro" id="IPR020846">
    <property type="entry name" value="MFS_dom"/>
</dbReference>
<feature type="transmembrane region" description="Helical" evidence="4">
    <location>
        <begin position="80"/>
        <end position="97"/>
    </location>
</feature>
<feature type="transmembrane region" description="Helical" evidence="4">
    <location>
        <begin position="103"/>
        <end position="125"/>
    </location>
</feature>
<evidence type="ECO:0000256" key="2">
    <source>
        <dbReference type="ARBA" id="ARBA00022989"/>
    </source>
</evidence>
<proteinExistence type="predicted"/>